<keyword evidence="2" id="KW-1185">Reference proteome</keyword>
<evidence type="ECO:0000313" key="1">
    <source>
        <dbReference type="EMBL" id="MPC40326.1"/>
    </source>
</evidence>
<name>A0A5B7F4N5_PORTR</name>
<dbReference type="AlphaFoldDB" id="A0A5B7F4N5"/>
<evidence type="ECO:0000313" key="2">
    <source>
        <dbReference type="Proteomes" id="UP000324222"/>
    </source>
</evidence>
<sequence>MWRDNRLDDYVTSGCHTNRVRQTCLDCHLSKDKAHVSNGQGPDGNVAADNTGLVTRRLSCQKALHDTSILVTNPSGTSDAVAGSVACLETPLIDLLVTFIRFLLEALILKTINWYSIAVRVIILARIRTPAR</sequence>
<dbReference type="EMBL" id="VSRR010004653">
    <property type="protein sequence ID" value="MPC40326.1"/>
    <property type="molecule type" value="Genomic_DNA"/>
</dbReference>
<protein>
    <submittedName>
        <fullName evidence="1">Uncharacterized protein</fullName>
    </submittedName>
</protein>
<dbReference type="Proteomes" id="UP000324222">
    <property type="component" value="Unassembled WGS sequence"/>
</dbReference>
<comment type="caution">
    <text evidence="1">The sequence shown here is derived from an EMBL/GenBank/DDBJ whole genome shotgun (WGS) entry which is preliminary data.</text>
</comment>
<reference evidence="1 2" key="1">
    <citation type="submission" date="2019-05" db="EMBL/GenBank/DDBJ databases">
        <title>Another draft genome of Portunus trituberculatus and its Hox gene families provides insights of decapod evolution.</title>
        <authorList>
            <person name="Jeong J.-H."/>
            <person name="Song I."/>
            <person name="Kim S."/>
            <person name="Choi T."/>
            <person name="Kim D."/>
            <person name="Ryu S."/>
            <person name="Kim W."/>
        </authorList>
    </citation>
    <scope>NUCLEOTIDE SEQUENCE [LARGE SCALE GENOMIC DNA]</scope>
    <source>
        <tissue evidence="1">Muscle</tissue>
    </source>
</reference>
<organism evidence="1 2">
    <name type="scientific">Portunus trituberculatus</name>
    <name type="common">Swimming crab</name>
    <name type="synonym">Neptunus trituberculatus</name>
    <dbReference type="NCBI Taxonomy" id="210409"/>
    <lineage>
        <taxon>Eukaryota</taxon>
        <taxon>Metazoa</taxon>
        <taxon>Ecdysozoa</taxon>
        <taxon>Arthropoda</taxon>
        <taxon>Crustacea</taxon>
        <taxon>Multicrustacea</taxon>
        <taxon>Malacostraca</taxon>
        <taxon>Eumalacostraca</taxon>
        <taxon>Eucarida</taxon>
        <taxon>Decapoda</taxon>
        <taxon>Pleocyemata</taxon>
        <taxon>Brachyura</taxon>
        <taxon>Eubrachyura</taxon>
        <taxon>Portunoidea</taxon>
        <taxon>Portunidae</taxon>
        <taxon>Portuninae</taxon>
        <taxon>Portunus</taxon>
    </lineage>
</organism>
<accession>A0A5B7F4N5</accession>
<proteinExistence type="predicted"/>
<gene>
    <name evidence="1" type="ORF">E2C01_033882</name>
</gene>